<feature type="transmembrane region" description="Helical" evidence="6">
    <location>
        <begin position="73"/>
        <end position="96"/>
    </location>
</feature>
<comment type="caution">
    <text evidence="7">The sequence shown here is derived from an EMBL/GenBank/DDBJ whole genome shotgun (WGS) entry which is preliminary data.</text>
</comment>
<evidence type="ECO:0000256" key="6">
    <source>
        <dbReference type="RuleBase" id="RU363041"/>
    </source>
</evidence>
<feature type="transmembrane region" description="Helical" evidence="6">
    <location>
        <begin position="232"/>
        <end position="250"/>
    </location>
</feature>
<organism evidence="7 8">
    <name type="scientific">Peribacillus deserti</name>
    <dbReference type="NCBI Taxonomy" id="673318"/>
    <lineage>
        <taxon>Bacteria</taxon>
        <taxon>Bacillati</taxon>
        <taxon>Bacillota</taxon>
        <taxon>Bacilli</taxon>
        <taxon>Bacillales</taxon>
        <taxon>Bacillaceae</taxon>
        <taxon>Peribacillus</taxon>
    </lineage>
</organism>
<dbReference type="Pfam" id="PF01925">
    <property type="entry name" value="TauE"/>
    <property type="match status" value="1"/>
</dbReference>
<feature type="transmembrane region" description="Helical" evidence="6">
    <location>
        <begin position="32"/>
        <end position="53"/>
    </location>
</feature>
<keyword evidence="3 6" id="KW-0812">Transmembrane</keyword>
<feature type="transmembrane region" description="Helical" evidence="6">
    <location>
        <begin position="262"/>
        <end position="280"/>
    </location>
</feature>
<evidence type="ECO:0000256" key="1">
    <source>
        <dbReference type="ARBA" id="ARBA00004141"/>
    </source>
</evidence>
<evidence type="ECO:0000256" key="2">
    <source>
        <dbReference type="ARBA" id="ARBA00009142"/>
    </source>
</evidence>
<dbReference type="EMBL" id="JAFBFI010000014">
    <property type="protein sequence ID" value="MBM7693689.1"/>
    <property type="molecule type" value="Genomic_DNA"/>
</dbReference>
<feature type="transmembrane region" description="Helical" evidence="6">
    <location>
        <begin position="206"/>
        <end position="225"/>
    </location>
</feature>
<dbReference type="PANTHER" id="PTHR43701">
    <property type="entry name" value="MEMBRANE TRANSPORTER PROTEIN MJ0441-RELATED"/>
    <property type="match status" value="1"/>
</dbReference>
<sequence>MKKLIILALIGLAAQLVDGSLGMGFGITSTSLLLLLGSAPAAASASVHFAEVVTNAASGISHIRFGNVNKQTVLRLIIPGSIGAFVGACFLSSLPGDVMKPYISGFLLCLGVYIICRFACKSHTKPPSNKGFSKKQLIPLGLVAGFMDATGGGGWGPVTTPMLLAKNEDEPRKVVGSVDTSEFAVSLSATLGFLISLGWSEVNWTWVIAIMIGGIVAAPAAAWLVRKLPAHLLGVLVGGIIILTNLRILMHTGDFFSETFINISYATVVLIWAIAVWASIKRNRSNR</sequence>
<dbReference type="InterPro" id="IPR051598">
    <property type="entry name" value="TSUP/Inactive_protease-like"/>
</dbReference>
<reference evidence="7 8" key="1">
    <citation type="submission" date="2021-01" db="EMBL/GenBank/DDBJ databases">
        <title>Genomic Encyclopedia of Type Strains, Phase IV (KMG-IV): sequencing the most valuable type-strain genomes for metagenomic binning, comparative biology and taxonomic classification.</title>
        <authorList>
            <person name="Goeker M."/>
        </authorList>
    </citation>
    <scope>NUCLEOTIDE SEQUENCE [LARGE SCALE GENOMIC DNA]</scope>
    <source>
        <strain evidence="7 8">DSM 105482</strain>
    </source>
</reference>
<comment type="similarity">
    <text evidence="2 6">Belongs to the 4-toluene sulfonate uptake permease (TSUP) (TC 2.A.102) family.</text>
</comment>
<evidence type="ECO:0000256" key="4">
    <source>
        <dbReference type="ARBA" id="ARBA00022989"/>
    </source>
</evidence>
<keyword evidence="6" id="KW-1003">Cell membrane</keyword>
<name>A0ABS2QLQ1_9BACI</name>
<evidence type="ECO:0000256" key="5">
    <source>
        <dbReference type="ARBA" id="ARBA00023136"/>
    </source>
</evidence>
<keyword evidence="5 6" id="KW-0472">Membrane</keyword>
<evidence type="ECO:0000313" key="7">
    <source>
        <dbReference type="EMBL" id="MBM7693689.1"/>
    </source>
</evidence>
<feature type="transmembrane region" description="Helical" evidence="6">
    <location>
        <begin position="102"/>
        <end position="120"/>
    </location>
</feature>
<comment type="subcellular location">
    <subcellularLocation>
        <location evidence="6">Cell membrane</location>
        <topology evidence="6">Multi-pass membrane protein</topology>
    </subcellularLocation>
    <subcellularLocation>
        <location evidence="1">Membrane</location>
        <topology evidence="1">Multi-pass membrane protein</topology>
    </subcellularLocation>
</comment>
<proteinExistence type="inferred from homology"/>
<protein>
    <recommendedName>
        <fullName evidence="6">Probable membrane transporter protein</fullName>
    </recommendedName>
</protein>
<dbReference type="RefSeq" id="WP_204544597.1">
    <property type="nucleotide sequence ID" value="NZ_JAFBFI010000014.1"/>
</dbReference>
<dbReference type="Proteomes" id="UP000823486">
    <property type="component" value="Unassembled WGS sequence"/>
</dbReference>
<dbReference type="PANTHER" id="PTHR43701:SF12">
    <property type="entry name" value="MEMBRANE TRANSPORTER PROTEIN YTNM-RELATED"/>
    <property type="match status" value="1"/>
</dbReference>
<accession>A0ABS2QLQ1</accession>
<dbReference type="InterPro" id="IPR002781">
    <property type="entry name" value="TM_pro_TauE-like"/>
</dbReference>
<evidence type="ECO:0000313" key="8">
    <source>
        <dbReference type="Proteomes" id="UP000823486"/>
    </source>
</evidence>
<keyword evidence="8" id="KW-1185">Reference proteome</keyword>
<evidence type="ECO:0000256" key="3">
    <source>
        <dbReference type="ARBA" id="ARBA00022692"/>
    </source>
</evidence>
<keyword evidence="4 6" id="KW-1133">Transmembrane helix</keyword>
<gene>
    <name evidence="7" type="ORF">JOC77_003133</name>
</gene>